<evidence type="ECO:0000256" key="1">
    <source>
        <dbReference type="SAM" id="MobiDB-lite"/>
    </source>
</evidence>
<protein>
    <submittedName>
        <fullName evidence="2">Uncharacterized protein</fullName>
    </submittedName>
</protein>
<feature type="region of interest" description="Disordered" evidence="1">
    <location>
        <begin position="87"/>
        <end position="109"/>
    </location>
</feature>
<organism evidence="2">
    <name type="scientific">Peromfec virus RodF5_15</name>
    <dbReference type="NCBI Taxonomy" id="2929337"/>
    <lineage>
        <taxon>Viruses</taxon>
        <taxon>Monodnaviria</taxon>
        <taxon>Sangervirae</taxon>
        <taxon>Phixviricota</taxon>
        <taxon>Malgrandaviricetes</taxon>
        <taxon>Petitvirales</taxon>
        <taxon>Microviridae</taxon>
    </lineage>
</organism>
<sequence length="109" mass="12345">MKSQIRKLEENTLPSMTIPDMALSVSEIQRRFLLGTLPTDLVRDVLYNESDDFDEALDSCIDGYDLVDKQRELLRLRIKFEALRNKNVAASTPPASEDNVTSVQDDSPD</sequence>
<accession>A0A976R8V6</accession>
<evidence type="ECO:0000313" key="2">
    <source>
        <dbReference type="EMBL" id="UPW41833.1"/>
    </source>
</evidence>
<reference evidence="2" key="1">
    <citation type="submission" date="2022-02" db="EMBL/GenBank/DDBJ databases">
        <title>Towards deciphering the DNA virus diversity associated with rodent species in the families Cricetidae and Heteromyidae.</title>
        <authorList>
            <person name="Lund M."/>
            <person name="Larsen B.B."/>
            <person name="Gryseels S."/>
            <person name="Kraberger S."/>
            <person name="Rowsey D.M."/>
            <person name="Steger L."/>
            <person name="Yule K.M."/>
            <person name="Upham N.S."/>
            <person name="Worobey M."/>
            <person name="Van Doorslaer K."/>
            <person name="Varsani A."/>
        </authorList>
    </citation>
    <scope>NUCLEOTIDE SEQUENCE</scope>
    <source>
        <strain evidence="2">NeonRodF5_15</strain>
    </source>
</reference>
<dbReference type="EMBL" id="OM869678">
    <property type="protein sequence ID" value="UPW41833.1"/>
    <property type="molecule type" value="Genomic_DNA"/>
</dbReference>
<name>A0A976R8V6_9VIRU</name>
<feature type="compositionally biased region" description="Polar residues" evidence="1">
    <location>
        <begin position="88"/>
        <end position="109"/>
    </location>
</feature>
<proteinExistence type="predicted"/>